<evidence type="ECO:0000256" key="10">
    <source>
        <dbReference type="PROSITE-ProRule" id="PRU00042"/>
    </source>
</evidence>
<evidence type="ECO:0000256" key="7">
    <source>
        <dbReference type="ARBA" id="ARBA00023125"/>
    </source>
</evidence>
<feature type="compositionally biased region" description="Polar residues" evidence="11">
    <location>
        <begin position="128"/>
        <end position="137"/>
    </location>
</feature>
<dbReference type="Pfam" id="PF13912">
    <property type="entry name" value="zf-C2H2_6"/>
    <property type="match status" value="1"/>
</dbReference>
<dbReference type="PANTHER" id="PTHR24394">
    <property type="entry name" value="ZINC FINGER PROTEIN"/>
    <property type="match status" value="1"/>
</dbReference>
<evidence type="ECO:0000256" key="5">
    <source>
        <dbReference type="ARBA" id="ARBA00022833"/>
    </source>
</evidence>
<evidence type="ECO:0000256" key="1">
    <source>
        <dbReference type="ARBA" id="ARBA00004123"/>
    </source>
</evidence>
<dbReference type="Proteomes" id="UP000606274">
    <property type="component" value="Unassembled WGS sequence"/>
</dbReference>
<keyword evidence="4 10" id="KW-0863">Zinc-finger</keyword>
<keyword evidence="7" id="KW-0238">DNA-binding</keyword>
<keyword evidence="9" id="KW-0539">Nucleus</keyword>
<keyword evidence="6" id="KW-0805">Transcription regulation</keyword>
<evidence type="ECO:0000256" key="4">
    <source>
        <dbReference type="ARBA" id="ARBA00022771"/>
    </source>
</evidence>
<dbReference type="InterPro" id="IPR013087">
    <property type="entry name" value="Znf_C2H2_type"/>
</dbReference>
<evidence type="ECO:0000256" key="6">
    <source>
        <dbReference type="ARBA" id="ARBA00023015"/>
    </source>
</evidence>
<dbReference type="EMBL" id="JABFDY010000005">
    <property type="protein sequence ID" value="KAF7707089.1"/>
    <property type="molecule type" value="Genomic_DNA"/>
</dbReference>
<comment type="subcellular location">
    <subcellularLocation>
        <location evidence="1">Nucleus</location>
    </subcellularLocation>
</comment>
<keyword evidence="3" id="KW-0677">Repeat</keyword>
<dbReference type="FunFam" id="3.30.160.60:FF:000064">
    <property type="entry name" value="Early growth response protein 3"/>
    <property type="match status" value="1"/>
</dbReference>
<dbReference type="InterPro" id="IPR036236">
    <property type="entry name" value="Znf_C2H2_sf"/>
</dbReference>
<dbReference type="SUPFAM" id="SSF57667">
    <property type="entry name" value="beta-beta-alpha zinc fingers"/>
    <property type="match status" value="5"/>
</dbReference>
<evidence type="ECO:0000256" key="3">
    <source>
        <dbReference type="ARBA" id="ARBA00022737"/>
    </source>
</evidence>
<dbReference type="GO" id="GO:0008270">
    <property type="term" value="F:zinc ion binding"/>
    <property type="evidence" value="ECO:0007669"/>
    <property type="project" value="UniProtKB-KW"/>
</dbReference>
<dbReference type="SMART" id="SM00355">
    <property type="entry name" value="ZnF_C2H2"/>
    <property type="match status" value="8"/>
</dbReference>
<evidence type="ECO:0000256" key="11">
    <source>
        <dbReference type="SAM" id="MobiDB-lite"/>
    </source>
</evidence>
<keyword evidence="8" id="KW-0804">Transcription</keyword>
<dbReference type="FunFam" id="3.30.160.60:FF:001289">
    <property type="entry name" value="Zinc finger protein 574"/>
    <property type="match status" value="1"/>
</dbReference>
<feature type="domain" description="C2H2-type" evidence="12">
    <location>
        <begin position="393"/>
        <end position="420"/>
    </location>
</feature>
<feature type="compositionally biased region" description="Basic and acidic residues" evidence="11">
    <location>
        <begin position="196"/>
        <end position="216"/>
    </location>
</feature>
<feature type="region of interest" description="Disordered" evidence="11">
    <location>
        <begin position="280"/>
        <end position="387"/>
    </location>
</feature>
<keyword evidence="2" id="KW-0479">Metal-binding</keyword>
<dbReference type="AlphaFoldDB" id="A0A8T0BJ16"/>
<feature type="domain" description="C2H2-type" evidence="12">
    <location>
        <begin position="571"/>
        <end position="598"/>
    </location>
</feature>
<feature type="compositionally biased region" description="Basic and acidic residues" evidence="11">
    <location>
        <begin position="143"/>
        <end position="154"/>
    </location>
</feature>
<dbReference type="GO" id="GO:0000981">
    <property type="term" value="F:DNA-binding transcription factor activity, RNA polymerase II-specific"/>
    <property type="evidence" value="ECO:0007669"/>
    <property type="project" value="TreeGrafter"/>
</dbReference>
<reference evidence="13" key="1">
    <citation type="submission" date="2020-08" db="EMBL/GenBank/DDBJ databases">
        <title>Chromosome-level assembly of Southern catfish (Silurus meridionalis) provides insights into visual adaptation to the nocturnal and benthic lifestyles.</title>
        <authorList>
            <person name="Zhang Y."/>
            <person name="Wang D."/>
            <person name="Peng Z."/>
        </authorList>
    </citation>
    <scope>NUCLEOTIDE SEQUENCE</scope>
    <source>
        <strain evidence="13">SWU-2019-XX</strain>
        <tissue evidence="13">Muscle</tissue>
    </source>
</reference>
<sequence>MSLRATRGAVLCLQPLTAEEAKQPVKGSGSECYCRCICYYAPYFNRLKLDLSSATKRLLGKMMIHIMSPLMASDASDDDMPLTPPSPGKTKKQQSSPESWPQEDLSSEAVNASDGKKSPTKQMDDQGRTYSYMSPISSDVEDIPEKPQTREYSKKQAKRHSTKRPHQEKSQIRGSTKKIKQCSDISPAESESDFEEASKNKRSQETKAKMSPKDSDQESGNCVTGKAWIRKQQNSKQSNSHVLTDSDSETSVKLRKTAPMSRKTKEKCIMFTEKVEQADCGLSDWDNSRVKSGSMSEDEETKDAAEHQLKNSTEKFQRRSNHEYADSASSDDKEDVEERPKKHRVKVPQKRKDRDLKLLLRKSEVLEKPTEGSPSKPRVKKKEGQSPHKAVPIECEICGRNIRCKAILERHMLSHTGEKPFECDVCGKHYTSSSNLRIHQLSHSGKMDYTCNLCGQKFTHLPYLKRHLLRHSGKKMHICEYCGKGFIQKYHLLRHILVHTRQMPHVCEKCGMSFNRTDYLKQHLRSIHLIASSTHKTKPEKLFKCETCGKSFASLTTLETHKRVHTAAKPYSCIVCLRHFKQSSHLYSHMFTHSSEKPHACNLCELKFSRKTYLQKHKEKMHSRDGMSQSS</sequence>
<evidence type="ECO:0000256" key="8">
    <source>
        <dbReference type="ARBA" id="ARBA00023163"/>
    </source>
</evidence>
<feature type="domain" description="C2H2-type" evidence="12">
    <location>
        <begin position="421"/>
        <end position="448"/>
    </location>
</feature>
<feature type="compositionally biased region" description="Basic and acidic residues" evidence="11">
    <location>
        <begin position="302"/>
        <end position="325"/>
    </location>
</feature>
<comment type="caution">
    <text evidence="13">The sequence shown here is derived from an EMBL/GenBank/DDBJ whole genome shotgun (WGS) entry which is preliminary data.</text>
</comment>
<feature type="region of interest" description="Disordered" evidence="11">
    <location>
        <begin position="75"/>
        <end position="268"/>
    </location>
</feature>
<feature type="compositionally biased region" description="Polar residues" evidence="11">
    <location>
        <begin position="231"/>
        <end position="251"/>
    </location>
</feature>
<dbReference type="GO" id="GO:0003677">
    <property type="term" value="F:DNA binding"/>
    <property type="evidence" value="ECO:0007669"/>
    <property type="project" value="UniProtKB-KW"/>
</dbReference>
<dbReference type="PANTHER" id="PTHR24394:SF29">
    <property type="entry name" value="MYONEURIN"/>
    <property type="match status" value="1"/>
</dbReference>
<proteinExistence type="predicted"/>
<feature type="domain" description="C2H2-type" evidence="12">
    <location>
        <begin position="477"/>
        <end position="504"/>
    </location>
</feature>
<dbReference type="Pfam" id="PF00096">
    <property type="entry name" value="zf-C2H2"/>
    <property type="match status" value="4"/>
</dbReference>
<gene>
    <name evidence="13" type="ORF">HF521_018307</name>
</gene>
<feature type="domain" description="C2H2-type" evidence="12">
    <location>
        <begin position="543"/>
        <end position="570"/>
    </location>
</feature>
<dbReference type="GO" id="GO:0005634">
    <property type="term" value="C:nucleus"/>
    <property type="evidence" value="ECO:0007669"/>
    <property type="project" value="UniProtKB-SubCell"/>
</dbReference>
<evidence type="ECO:0000256" key="9">
    <source>
        <dbReference type="ARBA" id="ARBA00023242"/>
    </source>
</evidence>
<protein>
    <recommendedName>
        <fullName evidence="12">C2H2-type domain-containing protein</fullName>
    </recommendedName>
</protein>
<dbReference type="Gene3D" id="3.30.160.60">
    <property type="entry name" value="Classic Zinc Finger"/>
    <property type="match status" value="8"/>
</dbReference>
<feature type="compositionally biased region" description="Basic and acidic residues" evidence="11">
    <location>
        <begin position="114"/>
        <end position="127"/>
    </location>
</feature>
<feature type="domain" description="C2H2-type" evidence="12">
    <location>
        <begin position="449"/>
        <end position="476"/>
    </location>
</feature>
<evidence type="ECO:0000313" key="14">
    <source>
        <dbReference type="Proteomes" id="UP000606274"/>
    </source>
</evidence>
<name>A0A8T0BJ16_SILME</name>
<accession>A0A8T0BJ16</accession>
<dbReference type="FunFam" id="3.30.160.60:FF:000100">
    <property type="entry name" value="Zinc finger 45-like"/>
    <property type="match status" value="1"/>
</dbReference>
<evidence type="ECO:0000259" key="12">
    <source>
        <dbReference type="PROSITE" id="PS50157"/>
    </source>
</evidence>
<dbReference type="PROSITE" id="PS50157">
    <property type="entry name" value="ZINC_FINGER_C2H2_2"/>
    <property type="match status" value="8"/>
</dbReference>
<feature type="compositionally biased region" description="Basic and acidic residues" evidence="11">
    <location>
        <begin position="350"/>
        <end position="370"/>
    </location>
</feature>
<evidence type="ECO:0000256" key="2">
    <source>
        <dbReference type="ARBA" id="ARBA00022723"/>
    </source>
</evidence>
<keyword evidence="14" id="KW-1185">Reference proteome</keyword>
<evidence type="ECO:0000313" key="13">
    <source>
        <dbReference type="EMBL" id="KAF7707089.1"/>
    </source>
</evidence>
<dbReference type="FunFam" id="3.30.160.60:FF:000446">
    <property type="entry name" value="Zinc finger protein"/>
    <property type="match status" value="1"/>
</dbReference>
<feature type="compositionally biased region" description="Basic residues" evidence="11">
    <location>
        <begin position="155"/>
        <end position="164"/>
    </location>
</feature>
<feature type="domain" description="C2H2-type" evidence="12">
    <location>
        <begin position="505"/>
        <end position="528"/>
    </location>
</feature>
<organism evidence="13 14">
    <name type="scientific">Silurus meridionalis</name>
    <name type="common">Southern catfish</name>
    <name type="synonym">Silurus soldatovi meridionalis</name>
    <dbReference type="NCBI Taxonomy" id="175797"/>
    <lineage>
        <taxon>Eukaryota</taxon>
        <taxon>Metazoa</taxon>
        <taxon>Chordata</taxon>
        <taxon>Craniata</taxon>
        <taxon>Vertebrata</taxon>
        <taxon>Euteleostomi</taxon>
        <taxon>Actinopterygii</taxon>
        <taxon>Neopterygii</taxon>
        <taxon>Teleostei</taxon>
        <taxon>Ostariophysi</taxon>
        <taxon>Siluriformes</taxon>
        <taxon>Siluridae</taxon>
        <taxon>Silurus</taxon>
    </lineage>
</organism>
<dbReference type="PROSITE" id="PS00028">
    <property type="entry name" value="ZINC_FINGER_C2H2_1"/>
    <property type="match status" value="8"/>
</dbReference>
<keyword evidence="5" id="KW-0862">Zinc</keyword>
<feature type="domain" description="C2H2-type" evidence="12">
    <location>
        <begin position="599"/>
        <end position="627"/>
    </location>
</feature>